<proteinExistence type="predicted"/>
<evidence type="ECO:0000256" key="1">
    <source>
        <dbReference type="SAM" id="Phobius"/>
    </source>
</evidence>
<evidence type="ECO:0000256" key="2">
    <source>
        <dbReference type="SAM" id="SignalP"/>
    </source>
</evidence>
<keyword evidence="1" id="KW-0472">Membrane</keyword>
<dbReference type="PANTHER" id="PTHR42910:SF1">
    <property type="entry name" value="MAJOR FACILITATOR SUPERFAMILY (MFS) PROFILE DOMAIN-CONTAINING PROTEIN"/>
    <property type="match status" value="1"/>
</dbReference>
<keyword evidence="4" id="KW-1185">Reference proteome</keyword>
<dbReference type="Gene3D" id="1.20.1250.20">
    <property type="entry name" value="MFS general substrate transporter like domains"/>
    <property type="match status" value="1"/>
</dbReference>
<keyword evidence="1" id="KW-1133">Transmembrane helix</keyword>
<name>A0ABV1XG29_9ACTN</name>
<comment type="caution">
    <text evidence="3">The sequence shown here is derived from an EMBL/GenBank/DDBJ whole genome shotgun (WGS) entry which is preliminary data.</text>
</comment>
<feature type="chain" id="PRO_5046239146" evidence="2">
    <location>
        <begin position="23"/>
        <end position="114"/>
    </location>
</feature>
<protein>
    <submittedName>
        <fullName evidence="3">MFS transporter</fullName>
    </submittedName>
</protein>
<dbReference type="EMBL" id="JBEPEK010000993">
    <property type="protein sequence ID" value="MER7187999.1"/>
    <property type="molecule type" value="Genomic_DNA"/>
</dbReference>
<feature type="transmembrane region" description="Helical" evidence="1">
    <location>
        <begin position="96"/>
        <end position="113"/>
    </location>
</feature>
<dbReference type="InterPro" id="IPR036259">
    <property type="entry name" value="MFS_trans_sf"/>
</dbReference>
<keyword evidence="2" id="KW-0732">Signal</keyword>
<reference evidence="3 4" key="1">
    <citation type="submission" date="2024-06" db="EMBL/GenBank/DDBJ databases">
        <title>The Natural Products Discovery Center: Release of the First 8490 Sequenced Strains for Exploring Actinobacteria Biosynthetic Diversity.</title>
        <authorList>
            <person name="Kalkreuter E."/>
            <person name="Kautsar S.A."/>
            <person name="Yang D."/>
            <person name="Bader C.D."/>
            <person name="Teijaro C.N."/>
            <person name="Fluegel L."/>
            <person name="Davis C.M."/>
            <person name="Simpson J.R."/>
            <person name="Lauterbach L."/>
            <person name="Steele A.D."/>
            <person name="Gui C."/>
            <person name="Meng S."/>
            <person name="Li G."/>
            <person name="Viehrig K."/>
            <person name="Ye F."/>
            <person name="Su P."/>
            <person name="Kiefer A.F."/>
            <person name="Nichols A."/>
            <person name="Cepeda A.J."/>
            <person name="Yan W."/>
            <person name="Fan B."/>
            <person name="Jiang Y."/>
            <person name="Adhikari A."/>
            <person name="Zheng C.-J."/>
            <person name="Schuster L."/>
            <person name="Cowan T.M."/>
            <person name="Smanski M.J."/>
            <person name="Chevrette M.G."/>
            <person name="De Carvalho L.P.S."/>
            <person name="Shen B."/>
        </authorList>
    </citation>
    <scope>NUCLEOTIDE SEQUENCE [LARGE SCALE GENOMIC DNA]</scope>
    <source>
        <strain evidence="3 4">NPDC000234</strain>
    </source>
</reference>
<feature type="non-terminal residue" evidence="3">
    <location>
        <position position="114"/>
    </location>
</feature>
<feature type="transmembrane region" description="Helical" evidence="1">
    <location>
        <begin position="42"/>
        <end position="64"/>
    </location>
</feature>
<evidence type="ECO:0000313" key="4">
    <source>
        <dbReference type="Proteomes" id="UP001474181"/>
    </source>
</evidence>
<keyword evidence="1" id="KW-0812">Transmembrane</keyword>
<gene>
    <name evidence="3" type="ORF">ABT404_52560</name>
</gene>
<organism evidence="3 4">
    <name type="scientific">Streptomyces hyaluromycini</name>
    <dbReference type="NCBI Taxonomy" id="1377993"/>
    <lineage>
        <taxon>Bacteria</taxon>
        <taxon>Bacillati</taxon>
        <taxon>Actinomycetota</taxon>
        <taxon>Actinomycetes</taxon>
        <taxon>Kitasatosporales</taxon>
        <taxon>Streptomycetaceae</taxon>
        <taxon>Streptomyces</taxon>
    </lineage>
</organism>
<sequence length="114" mass="11215">MSRTLPRGGTLLLAAVAGTAIANNYAVQPALTAVAADLDVPRAVIGLVPTAALAGCMTGFALLLPLTDHLAPNRLVTAQLTALAAALALAATARDAFVLLAAYLLIGAAASVAA</sequence>
<dbReference type="PANTHER" id="PTHR42910">
    <property type="entry name" value="TRANSPORTER SCO4007-RELATED"/>
    <property type="match status" value="1"/>
</dbReference>
<dbReference type="SUPFAM" id="SSF103473">
    <property type="entry name" value="MFS general substrate transporter"/>
    <property type="match status" value="1"/>
</dbReference>
<accession>A0ABV1XG29</accession>
<dbReference type="Proteomes" id="UP001474181">
    <property type="component" value="Unassembled WGS sequence"/>
</dbReference>
<feature type="signal peptide" evidence="2">
    <location>
        <begin position="1"/>
        <end position="22"/>
    </location>
</feature>
<evidence type="ECO:0000313" key="3">
    <source>
        <dbReference type="EMBL" id="MER7187999.1"/>
    </source>
</evidence>